<evidence type="ECO:0000256" key="1">
    <source>
        <dbReference type="SAM" id="MobiDB-lite"/>
    </source>
</evidence>
<feature type="region of interest" description="Disordered" evidence="1">
    <location>
        <begin position="1"/>
        <end position="52"/>
    </location>
</feature>
<reference evidence="2 3" key="1">
    <citation type="journal article" date="2020" name="IScience">
        <title>Genome Sequencing of the Endangered Kingdonia uniflora (Circaeasteraceae, Ranunculales) Reveals Potential Mechanisms of Evolutionary Specialization.</title>
        <authorList>
            <person name="Sun Y."/>
            <person name="Deng T."/>
            <person name="Zhang A."/>
            <person name="Moore M.J."/>
            <person name="Landis J.B."/>
            <person name="Lin N."/>
            <person name="Zhang H."/>
            <person name="Zhang X."/>
            <person name="Huang J."/>
            <person name="Zhang X."/>
            <person name="Sun H."/>
            <person name="Wang H."/>
        </authorList>
    </citation>
    <scope>NUCLEOTIDE SEQUENCE [LARGE SCALE GENOMIC DNA]</scope>
    <source>
        <strain evidence="2">TB1705</strain>
        <tissue evidence="2">Leaf</tissue>
    </source>
</reference>
<gene>
    <name evidence="2" type="ORF">GIB67_007605</name>
</gene>
<evidence type="ECO:0000313" key="3">
    <source>
        <dbReference type="Proteomes" id="UP000541444"/>
    </source>
</evidence>
<feature type="compositionally biased region" description="Basic and acidic residues" evidence="1">
    <location>
        <begin position="1"/>
        <end position="23"/>
    </location>
</feature>
<name>A0A7J7N1N7_9MAGN</name>
<dbReference type="AlphaFoldDB" id="A0A7J7N1N7"/>
<feature type="compositionally biased region" description="Basic and acidic residues" evidence="1">
    <location>
        <begin position="118"/>
        <end position="130"/>
    </location>
</feature>
<feature type="compositionally biased region" description="Acidic residues" evidence="1">
    <location>
        <begin position="24"/>
        <end position="36"/>
    </location>
</feature>
<protein>
    <submittedName>
        <fullName evidence="2">Uncharacterized protein</fullName>
    </submittedName>
</protein>
<accession>A0A7J7N1N7</accession>
<feature type="compositionally biased region" description="Basic and acidic residues" evidence="1">
    <location>
        <begin position="142"/>
        <end position="152"/>
    </location>
</feature>
<feature type="compositionally biased region" description="Basic and acidic residues" evidence="1">
    <location>
        <begin position="37"/>
        <end position="51"/>
    </location>
</feature>
<proteinExistence type="predicted"/>
<dbReference type="Proteomes" id="UP000541444">
    <property type="component" value="Unassembled WGS sequence"/>
</dbReference>
<feature type="region of interest" description="Disordered" evidence="1">
    <location>
        <begin position="118"/>
        <end position="158"/>
    </location>
</feature>
<dbReference type="EMBL" id="JACGCM010001144">
    <property type="protein sequence ID" value="KAF6160964.1"/>
    <property type="molecule type" value="Genomic_DNA"/>
</dbReference>
<organism evidence="2 3">
    <name type="scientific">Kingdonia uniflora</name>
    <dbReference type="NCBI Taxonomy" id="39325"/>
    <lineage>
        <taxon>Eukaryota</taxon>
        <taxon>Viridiplantae</taxon>
        <taxon>Streptophyta</taxon>
        <taxon>Embryophyta</taxon>
        <taxon>Tracheophyta</taxon>
        <taxon>Spermatophyta</taxon>
        <taxon>Magnoliopsida</taxon>
        <taxon>Ranunculales</taxon>
        <taxon>Circaeasteraceae</taxon>
        <taxon>Kingdonia</taxon>
    </lineage>
</organism>
<keyword evidence="3" id="KW-1185">Reference proteome</keyword>
<evidence type="ECO:0000313" key="2">
    <source>
        <dbReference type="EMBL" id="KAF6160964.1"/>
    </source>
</evidence>
<comment type="caution">
    <text evidence="2">The sequence shown here is derived from an EMBL/GenBank/DDBJ whole genome shotgun (WGS) entry which is preliminary data.</text>
</comment>
<sequence length="158" mass="18239">MVWKKGEEKDNDDKKDIDEKVKSEEDEVQEMEELNNGDEKVNDVAKEEDSKQPTIVVYYTGKKDTMVIPEVAKTDIVFFNQEEVAGKTYQASIDQTTTVSVEKHNLEFAYLQTKKRKEEVKQNKEEVFEGKDDDDGNSQNKPDPEQVIKEMVVDQTNV</sequence>